<dbReference type="EMBL" id="JACVVK020000056">
    <property type="protein sequence ID" value="KAK7497731.1"/>
    <property type="molecule type" value="Genomic_DNA"/>
</dbReference>
<evidence type="ECO:0000313" key="7">
    <source>
        <dbReference type="Proteomes" id="UP001519460"/>
    </source>
</evidence>
<dbReference type="PANTHER" id="PTHR45953:SF1">
    <property type="entry name" value="IDURONATE 2-SULFATASE"/>
    <property type="match status" value="1"/>
</dbReference>
<dbReference type="PANTHER" id="PTHR45953">
    <property type="entry name" value="IDURONATE 2-SULFATASE"/>
    <property type="match status" value="1"/>
</dbReference>
<dbReference type="Gene3D" id="3.40.720.10">
    <property type="entry name" value="Alkaline Phosphatase, subunit A"/>
    <property type="match status" value="1"/>
</dbReference>
<feature type="domain" description="Sulfatase N-terminal" evidence="5">
    <location>
        <begin position="23"/>
        <end position="311"/>
    </location>
</feature>
<dbReference type="Pfam" id="PF00884">
    <property type="entry name" value="Sulfatase"/>
    <property type="match status" value="1"/>
</dbReference>
<evidence type="ECO:0000259" key="5">
    <source>
        <dbReference type="Pfam" id="PF00884"/>
    </source>
</evidence>
<evidence type="ECO:0000256" key="3">
    <source>
        <dbReference type="ARBA" id="ARBA00022723"/>
    </source>
</evidence>
<keyword evidence="3" id="KW-0479">Metal-binding</keyword>
<evidence type="ECO:0000256" key="2">
    <source>
        <dbReference type="ARBA" id="ARBA00008779"/>
    </source>
</evidence>
<sequence length="311" mass="35166">MYTTGSSDDALKSWLRSARKAKPNVLFLVVDDLRPWLGCYGVPFMKTPNMDQLAIRSVRFDRAYIQHGICGPSRASFMTGRRSDTTRVMNLESYFRETGGNFTTVSQYFKENGYIAEGIGKIFHSGHSGGETADYPHSWSTKFDKARETLTVPNKKASSVRPVKEKGGELHDTRIASRAILRLRDYATKPDKPFFLAVGFKKPHLPFMFPEQYQASYNQTDIPLAAHRETPAHVTELALTSFGELRNNYQDIKKLNLTPPSYRIPDDYQLKLRKGYAAAVSYIDAQIGRVLTALREAGFDNNTIITLHSDH</sequence>
<dbReference type="InterPro" id="IPR024607">
    <property type="entry name" value="Sulfatase_CS"/>
</dbReference>
<accession>A0ABD0LEX6</accession>
<keyword evidence="7" id="KW-1185">Reference proteome</keyword>
<proteinExistence type="inferred from homology"/>
<evidence type="ECO:0000256" key="4">
    <source>
        <dbReference type="ARBA" id="ARBA00022801"/>
    </source>
</evidence>
<gene>
    <name evidence="6" type="ORF">BaRGS_00011126</name>
</gene>
<dbReference type="GO" id="GO:0016787">
    <property type="term" value="F:hydrolase activity"/>
    <property type="evidence" value="ECO:0007669"/>
    <property type="project" value="UniProtKB-KW"/>
</dbReference>
<name>A0ABD0LEX6_9CAEN</name>
<evidence type="ECO:0000256" key="1">
    <source>
        <dbReference type="ARBA" id="ARBA00001913"/>
    </source>
</evidence>
<dbReference type="PROSITE" id="PS00523">
    <property type="entry name" value="SULFATASE_1"/>
    <property type="match status" value="1"/>
</dbReference>
<reference evidence="6 7" key="1">
    <citation type="journal article" date="2023" name="Sci. Data">
        <title>Genome assembly of the Korean intertidal mud-creeper Batillaria attramentaria.</title>
        <authorList>
            <person name="Patra A.K."/>
            <person name="Ho P.T."/>
            <person name="Jun S."/>
            <person name="Lee S.J."/>
            <person name="Kim Y."/>
            <person name="Won Y.J."/>
        </authorList>
    </citation>
    <scope>NUCLEOTIDE SEQUENCE [LARGE SCALE GENOMIC DNA]</scope>
    <source>
        <strain evidence="6">Wonlab-2016</strain>
    </source>
</reference>
<comment type="cofactor">
    <cofactor evidence="1">
        <name>Ca(2+)</name>
        <dbReference type="ChEBI" id="CHEBI:29108"/>
    </cofactor>
</comment>
<protein>
    <recommendedName>
        <fullName evidence="5">Sulfatase N-terminal domain-containing protein</fullName>
    </recommendedName>
</protein>
<dbReference type="GO" id="GO:0046872">
    <property type="term" value="F:metal ion binding"/>
    <property type="evidence" value="ECO:0007669"/>
    <property type="project" value="UniProtKB-KW"/>
</dbReference>
<dbReference type="Proteomes" id="UP001519460">
    <property type="component" value="Unassembled WGS sequence"/>
</dbReference>
<feature type="non-terminal residue" evidence="6">
    <location>
        <position position="311"/>
    </location>
</feature>
<dbReference type="AlphaFoldDB" id="A0ABD0LEX6"/>
<comment type="caution">
    <text evidence="6">The sequence shown here is derived from an EMBL/GenBank/DDBJ whole genome shotgun (WGS) entry which is preliminary data.</text>
</comment>
<organism evidence="6 7">
    <name type="scientific">Batillaria attramentaria</name>
    <dbReference type="NCBI Taxonomy" id="370345"/>
    <lineage>
        <taxon>Eukaryota</taxon>
        <taxon>Metazoa</taxon>
        <taxon>Spiralia</taxon>
        <taxon>Lophotrochozoa</taxon>
        <taxon>Mollusca</taxon>
        <taxon>Gastropoda</taxon>
        <taxon>Caenogastropoda</taxon>
        <taxon>Sorbeoconcha</taxon>
        <taxon>Cerithioidea</taxon>
        <taxon>Batillariidae</taxon>
        <taxon>Batillaria</taxon>
    </lineage>
</organism>
<dbReference type="SUPFAM" id="SSF53649">
    <property type="entry name" value="Alkaline phosphatase-like"/>
    <property type="match status" value="1"/>
</dbReference>
<dbReference type="InterPro" id="IPR000917">
    <property type="entry name" value="Sulfatase_N"/>
</dbReference>
<comment type="similarity">
    <text evidence="2">Belongs to the sulfatase family.</text>
</comment>
<keyword evidence="4" id="KW-0378">Hydrolase</keyword>
<dbReference type="InterPro" id="IPR017850">
    <property type="entry name" value="Alkaline_phosphatase_core_sf"/>
</dbReference>
<evidence type="ECO:0000313" key="6">
    <source>
        <dbReference type="EMBL" id="KAK7497731.1"/>
    </source>
</evidence>